<evidence type="ECO:0000256" key="3">
    <source>
        <dbReference type="ARBA" id="ARBA00022679"/>
    </source>
</evidence>
<keyword evidence="5" id="KW-1185">Reference proteome</keyword>
<dbReference type="KEGG" id="fln:FLA_5877"/>
<keyword evidence="3 4" id="KW-0808">Transferase</keyword>
<evidence type="ECO:0000256" key="1">
    <source>
        <dbReference type="ARBA" id="ARBA00006739"/>
    </source>
</evidence>
<dbReference type="RefSeq" id="WP_076376685.1">
    <property type="nucleotide sequence ID" value="NZ_AP017422.1"/>
</dbReference>
<dbReference type="PANTHER" id="PTHR43179:SF12">
    <property type="entry name" value="GALACTOFURANOSYLTRANSFERASE GLFT2"/>
    <property type="match status" value="1"/>
</dbReference>
<dbReference type="Gene3D" id="3.90.550.10">
    <property type="entry name" value="Spore Coat Polysaccharide Biosynthesis Protein SpsA, Chain A"/>
    <property type="match status" value="1"/>
</dbReference>
<dbReference type="Proteomes" id="UP000186917">
    <property type="component" value="Unassembled WGS sequence"/>
</dbReference>
<dbReference type="SUPFAM" id="SSF53448">
    <property type="entry name" value="Nucleotide-diphospho-sugar transferases"/>
    <property type="match status" value="1"/>
</dbReference>
<comment type="similarity">
    <text evidence="1">Belongs to the glycosyltransferase 2 family.</text>
</comment>
<evidence type="ECO:0000256" key="2">
    <source>
        <dbReference type="ARBA" id="ARBA00022676"/>
    </source>
</evidence>
<dbReference type="GO" id="GO:0016757">
    <property type="term" value="F:glycosyltransferase activity"/>
    <property type="evidence" value="ECO:0007669"/>
    <property type="project" value="UniProtKB-KW"/>
</dbReference>
<keyword evidence="2" id="KW-0328">Glycosyltransferase</keyword>
<dbReference type="PANTHER" id="PTHR43179">
    <property type="entry name" value="RHAMNOSYLTRANSFERASE WBBL"/>
    <property type="match status" value="1"/>
</dbReference>
<proteinExistence type="inferred from homology"/>
<gene>
    <name evidence="4" type="ORF">SAMN05421788_1011256</name>
</gene>
<sequence>MKVAAVVILYKPDAQVIPNIQSFEPYVDVLYVYDNTGSRTPTFNVSELPAKARYINDGSNEGIAKRINMAAETARAEGFEWLLTMDQDTFFSQESITYYMNCFQNYAGKEQVAVFGTAYGREPKASEPTCAPQPVEVIITSASLINLALLPVIGRFDENLFIDLVDYDYCLRAAAQHYAIIQFNNIHVVHHIGTMVNRASIKTLYLVKKRKQIHTPLRCYYMYRNMLYIEQKFAGINPGYAARIRAFVTDYVKTNMLYGRNSRQLKQYIQEAKADFASNRMGKKAQA</sequence>
<dbReference type="AlphaFoldDB" id="A0A173MQA1"/>
<name>A0A173MQA1_9BACT</name>
<dbReference type="EMBL" id="FTOR01000001">
    <property type="protein sequence ID" value="SIS79503.1"/>
    <property type="molecule type" value="Genomic_DNA"/>
</dbReference>
<reference evidence="5" key="1">
    <citation type="submission" date="2017-01" db="EMBL/GenBank/DDBJ databases">
        <authorList>
            <person name="Varghese N."/>
            <person name="Submissions S."/>
        </authorList>
    </citation>
    <scope>NUCLEOTIDE SEQUENCE [LARGE SCALE GENOMIC DNA]</scope>
    <source>
        <strain evidence="5">DSM 21054</strain>
    </source>
</reference>
<dbReference type="STRING" id="477680.SAMN05421788_1011256"/>
<protein>
    <submittedName>
        <fullName evidence="4">Rhamnosyltransferase</fullName>
    </submittedName>
</protein>
<accession>A0A173MQA1</accession>
<evidence type="ECO:0000313" key="5">
    <source>
        <dbReference type="Proteomes" id="UP000186917"/>
    </source>
</evidence>
<evidence type="ECO:0000313" key="4">
    <source>
        <dbReference type="EMBL" id="SIS79503.1"/>
    </source>
</evidence>
<organism evidence="4 5">
    <name type="scientific">Filimonas lacunae</name>
    <dbReference type="NCBI Taxonomy" id="477680"/>
    <lineage>
        <taxon>Bacteria</taxon>
        <taxon>Pseudomonadati</taxon>
        <taxon>Bacteroidota</taxon>
        <taxon>Chitinophagia</taxon>
        <taxon>Chitinophagales</taxon>
        <taxon>Chitinophagaceae</taxon>
        <taxon>Filimonas</taxon>
    </lineage>
</organism>
<dbReference type="InterPro" id="IPR029044">
    <property type="entry name" value="Nucleotide-diphossugar_trans"/>
</dbReference>